<reference evidence="1 2" key="1">
    <citation type="journal article" date="2019" name="Commun. Biol.">
        <title>The bagworm genome reveals a unique fibroin gene that provides high tensile strength.</title>
        <authorList>
            <person name="Kono N."/>
            <person name="Nakamura H."/>
            <person name="Ohtoshi R."/>
            <person name="Tomita M."/>
            <person name="Numata K."/>
            <person name="Arakawa K."/>
        </authorList>
    </citation>
    <scope>NUCLEOTIDE SEQUENCE [LARGE SCALE GENOMIC DNA]</scope>
</reference>
<keyword evidence="2" id="KW-1185">Reference proteome</keyword>
<evidence type="ECO:0000313" key="2">
    <source>
        <dbReference type="Proteomes" id="UP000299102"/>
    </source>
</evidence>
<dbReference type="EMBL" id="BGZK01000566">
    <property type="protein sequence ID" value="GBP50441.1"/>
    <property type="molecule type" value="Genomic_DNA"/>
</dbReference>
<dbReference type="AlphaFoldDB" id="A0A4C1WGZ9"/>
<sequence length="222" mass="25739">MRNYAPALSRGRWRSITEVGARGARGGRTRKGCDFKWRSHGGGGARAMDQIRTGWVRSDGFLLNDYYRPSTSRSFRIYFSVVELFVCSTYFVNKYIETAISAPPLKPALRISFIVALEYRLLRQRTNLKSSRLQATPLGIAHPVLILSLNWKLRGRERVFDVRETAAVVREEFTYWRANCFTPRHSAGGWRPRRRCAAIKFPLEFSEAGECLRRKYLAYLRY</sequence>
<protein>
    <submittedName>
        <fullName evidence="1">Uncharacterized protein</fullName>
    </submittedName>
</protein>
<gene>
    <name evidence="1" type="ORF">EVAR_96677_1</name>
</gene>
<evidence type="ECO:0000313" key="1">
    <source>
        <dbReference type="EMBL" id="GBP50441.1"/>
    </source>
</evidence>
<name>A0A4C1WGZ9_EUMVA</name>
<comment type="caution">
    <text evidence="1">The sequence shown here is derived from an EMBL/GenBank/DDBJ whole genome shotgun (WGS) entry which is preliminary data.</text>
</comment>
<dbReference type="Proteomes" id="UP000299102">
    <property type="component" value="Unassembled WGS sequence"/>
</dbReference>
<organism evidence="1 2">
    <name type="scientific">Eumeta variegata</name>
    <name type="common">Bagworm moth</name>
    <name type="synonym">Eumeta japonica</name>
    <dbReference type="NCBI Taxonomy" id="151549"/>
    <lineage>
        <taxon>Eukaryota</taxon>
        <taxon>Metazoa</taxon>
        <taxon>Ecdysozoa</taxon>
        <taxon>Arthropoda</taxon>
        <taxon>Hexapoda</taxon>
        <taxon>Insecta</taxon>
        <taxon>Pterygota</taxon>
        <taxon>Neoptera</taxon>
        <taxon>Endopterygota</taxon>
        <taxon>Lepidoptera</taxon>
        <taxon>Glossata</taxon>
        <taxon>Ditrysia</taxon>
        <taxon>Tineoidea</taxon>
        <taxon>Psychidae</taxon>
        <taxon>Oiketicinae</taxon>
        <taxon>Eumeta</taxon>
    </lineage>
</organism>
<accession>A0A4C1WGZ9</accession>
<proteinExistence type="predicted"/>